<reference evidence="2 3" key="1">
    <citation type="submission" date="2020-07" db="EMBL/GenBank/DDBJ databases">
        <authorList>
            <person name="Feng X."/>
        </authorList>
    </citation>
    <scope>NUCLEOTIDE SEQUENCE [LARGE SCALE GENOMIC DNA]</scope>
    <source>
        <strain evidence="2 3">JCM14086</strain>
    </source>
</reference>
<keyword evidence="1" id="KW-0812">Transmembrane</keyword>
<gene>
    <name evidence="2" type="ORF">H5P30_03425</name>
</gene>
<name>A0A7X1AVX7_9BACT</name>
<dbReference type="Proteomes" id="UP000525652">
    <property type="component" value="Unassembled WGS sequence"/>
</dbReference>
<accession>A0A7X1AVX7</accession>
<feature type="transmembrane region" description="Helical" evidence="1">
    <location>
        <begin position="76"/>
        <end position="97"/>
    </location>
</feature>
<feature type="transmembrane region" description="Helical" evidence="1">
    <location>
        <begin position="46"/>
        <end position="64"/>
    </location>
</feature>
<dbReference type="AlphaFoldDB" id="A0A7X1AVX7"/>
<keyword evidence="3" id="KW-1185">Reference proteome</keyword>
<sequence length="143" mass="16141">MNDESQGADTKLKILRWLRWLAIPLVGILLFGAIRDLNSPPFDPPWFFRVRAGLEILLGLILLLPFQKIGQKFPRLWTKAFLVLLIVCVAFVFLRVIGVLFEARAVEALGGELGLPAWSGTLIFLVLAQVPVVLFQRFPDQMD</sequence>
<protein>
    <submittedName>
        <fullName evidence="2">Uncharacterized protein</fullName>
    </submittedName>
</protein>
<organism evidence="2 3">
    <name type="scientific">Puniceicoccus vermicola</name>
    <dbReference type="NCBI Taxonomy" id="388746"/>
    <lineage>
        <taxon>Bacteria</taxon>
        <taxon>Pseudomonadati</taxon>
        <taxon>Verrucomicrobiota</taxon>
        <taxon>Opitutia</taxon>
        <taxon>Puniceicoccales</taxon>
        <taxon>Puniceicoccaceae</taxon>
        <taxon>Puniceicoccus</taxon>
    </lineage>
</organism>
<proteinExistence type="predicted"/>
<feature type="transmembrane region" description="Helical" evidence="1">
    <location>
        <begin position="117"/>
        <end position="135"/>
    </location>
</feature>
<dbReference type="EMBL" id="JACHVA010000038">
    <property type="protein sequence ID" value="MBC2600827.1"/>
    <property type="molecule type" value="Genomic_DNA"/>
</dbReference>
<comment type="caution">
    <text evidence="2">The sequence shown here is derived from an EMBL/GenBank/DDBJ whole genome shotgun (WGS) entry which is preliminary data.</text>
</comment>
<evidence type="ECO:0000313" key="2">
    <source>
        <dbReference type="EMBL" id="MBC2600827.1"/>
    </source>
</evidence>
<evidence type="ECO:0000313" key="3">
    <source>
        <dbReference type="Proteomes" id="UP000525652"/>
    </source>
</evidence>
<evidence type="ECO:0000256" key="1">
    <source>
        <dbReference type="SAM" id="Phobius"/>
    </source>
</evidence>
<keyword evidence="1" id="KW-0472">Membrane</keyword>
<feature type="transmembrane region" description="Helical" evidence="1">
    <location>
        <begin position="17"/>
        <end position="34"/>
    </location>
</feature>
<dbReference type="RefSeq" id="WP_185691564.1">
    <property type="nucleotide sequence ID" value="NZ_JACHVA010000038.1"/>
</dbReference>
<keyword evidence="1" id="KW-1133">Transmembrane helix</keyword>